<reference evidence="2" key="1">
    <citation type="submission" date="2019-09" db="EMBL/GenBank/DDBJ databases">
        <title>Organ-specific transcriptomic study of the physiology of the cattle tick, Rhipicephalus microplus.</title>
        <authorList>
            <person name="Tirloni L."/>
            <person name="Braz G."/>
            <person name="Gandara A.C.P."/>
            <person name="Sabadin G.A."/>
            <person name="da Silva R.M."/>
            <person name="Guizzo M.G."/>
            <person name="Machado J.A."/>
            <person name="Costa E.P."/>
            <person name="Gomes H.F."/>
            <person name="Moraes J."/>
            <person name="Mota M.B.S."/>
            <person name="Mesquita R.D."/>
            <person name="Alvarenga P.H."/>
            <person name="Alves F."/>
            <person name="Seixas A."/>
            <person name="da Fonseca R.N."/>
            <person name="Fogaca A."/>
            <person name="Logullo C."/>
            <person name="Tanaka A."/>
            <person name="Daffre S."/>
            <person name="Termignoni C."/>
            <person name="Vaz I.S.Jr."/>
            <person name="Oliveira P.L."/>
            <person name="Ribeiro J.M."/>
        </authorList>
    </citation>
    <scope>NUCLEOTIDE SEQUENCE</scope>
    <source>
        <strain evidence="2">Porto Alegre</strain>
    </source>
</reference>
<dbReference type="OrthoDB" id="10489902at2759"/>
<evidence type="ECO:0000256" key="1">
    <source>
        <dbReference type="SAM" id="SignalP"/>
    </source>
</evidence>
<evidence type="ECO:0000313" key="2">
    <source>
        <dbReference type="EMBL" id="NOV39423.1"/>
    </source>
</evidence>
<protein>
    <submittedName>
        <fullName evidence="2">Putative lipocalin-3 1</fullName>
    </submittedName>
</protein>
<dbReference type="VEuPathDB" id="VectorBase:LOC119185024"/>
<name>A0A6M2D001_RHIMP</name>
<proteinExistence type="predicted"/>
<keyword evidence="1" id="KW-0732">Signal</keyword>
<dbReference type="AlphaFoldDB" id="A0A6M2D001"/>
<sequence>MLVKRAHSRGLLLLVLHNLFLGSIGNNIQTGENFDGSLDLIKVVNTSEYLWLYCQTYSNAFEVSSGKNNFLVETTCIRRIKTGLSKEEYNFTEIDIMELTNIGGNYTGRFIYENNTKTYFTKSPTSMTVFQEGAKDPDYVTVLEYTDPDTYYCSVFTVYFLENKITDDFDKCEMYIRNSHLLMGPTQGCKEFFEKKCTGRWYKPYDTHCINKGNENIFLK</sequence>
<organism evidence="2">
    <name type="scientific">Rhipicephalus microplus</name>
    <name type="common">Cattle tick</name>
    <name type="synonym">Boophilus microplus</name>
    <dbReference type="NCBI Taxonomy" id="6941"/>
    <lineage>
        <taxon>Eukaryota</taxon>
        <taxon>Metazoa</taxon>
        <taxon>Ecdysozoa</taxon>
        <taxon>Arthropoda</taxon>
        <taxon>Chelicerata</taxon>
        <taxon>Arachnida</taxon>
        <taxon>Acari</taxon>
        <taxon>Parasitiformes</taxon>
        <taxon>Ixodida</taxon>
        <taxon>Ixodoidea</taxon>
        <taxon>Ixodidae</taxon>
        <taxon>Rhipicephalinae</taxon>
        <taxon>Rhipicephalus</taxon>
        <taxon>Boophilus</taxon>
    </lineage>
</organism>
<feature type="chain" id="PRO_5026659668" evidence="1">
    <location>
        <begin position="26"/>
        <end position="220"/>
    </location>
</feature>
<feature type="signal peptide" evidence="1">
    <location>
        <begin position="1"/>
        <end position="25"/>
    </location>
</feature>
<accession>A0A6M2D001</accession>
<dbReference type="EMBL" id="GHWJ01006686">
    <property type="protein sequence ID" value="NOV39423.1"/>
    <property type="molecule type" value="Transcribed_RNA"/>
</dbReference>